<keyword evidence="2 7" id="KW-0813">Transport</keyword>
<keyword evidence="3" id="KW-1003">Cell membrane</keyword>
<dbReference type="PANTHER" id="PTHR30614:SF36">
    <property type="entry name" value="ABC TRANSPORTER MEMBRANE-SPANNING PERMEASE-GLUTAMINE TRANSPORT"/>
    <property type="match status" value="1"/>
</dbReference>
<dbReference type="Proteomes" id="UP000619536">
    <property type="component" value="Unassembled WGS sequence"/>
</dbReference>
<evidence type="ECO:0000256" key="7">
    <source>
        <dbReference type="RuleBase" id="RU363032"/>
    </source>
</evidence>
<dbReference type="PANTHER" id="PTHR30614">
    <property type="entry name" value="MEMBRANE COMPONENT OF AMINO ACID ABC TRANSPORTER"/>
    <property type="match status" value="1"/>
</dbReference>
<evidence type="ECO:0000256" key="1">
    <source>
        <dbReference type="ARBA" id="ARBA00004651"/>
    </source>
</evidence>
<dbReference type="Gene3D" id="1.10.3720.10">
    <property type="entry name" value="MetI-like"/>
    <property type="match status" value="1"/>
</dbReference>
<dbReference type="RefSeq" id="WP_188355154.1">
    <property type="nucleotide sequence ID" value="NZ_BMDH01000002.1"/>
</dbReference>
<keyword evidence="10" id="KW-1185">Reference proteome</keyword>
<evidence type="ECO:0000256" key="6">
    <source>
        <dbReference type="ARBA" id="ARBA00023136"/>
    </source>
</evidence>
<evidence type="ECO:0000256" key="2">
    <source>
        <dbReference type="ARBA" id="ARBA00022448"/>
    </source>
</evidence>
<dbReference type="NCBIfam" id="TIGR01726">
    <property type="entry name" value="HEQRo_perm_3TM"/>
    <property type="match status" value="1"/>
</dbReference>
<dbReference type="AlphaFoldDB" id="A0A8J3AK20"/>
<keyword evidence="4 7" id="KW-0812">Transmembrane</keyword>
<name>A0A8J3AK20_9BIFI</name>
<dbReference type="PROSITE" id="PS50928">
    <property type="entry name" value="ABC_TM1"/>
    <property type="match status" value="1"/>
</dbReference>
<feature type="domain" description="ABC transmembrane type-1" evidence="8">
    <location>
        <begin position="20"/>
        <end position="214"/>
    </location>
</feature>
<dbReference type="EMBL" id="BMDH01000002">
    <property type="protein sequence ID" value="GGI14229.1"/>
    <property type="molecule type" value="Genomic_DNA"/>
</dbReference>
<evidence type="ECO:0000256" key="3">
    <source>
        <dbReference type="ARBA" id="ARBA00022475"/>
    </source>
</evidence>
<protein>
    <submittedName>
        <fullName evidence="9">Amino acid ABC transporter permease</fullName>
    </submittedName>
</protein>
<evidence type="ECO:0000313" key="9">
    <source>
        <dbReference type="EMBL" id="GGI14229.1"/>
    </source>
</evidence>
<dbReference type="Pfam" id="PF00528">
    <property type="entry name" value="BPD_transp_1"/>
    <property type="match status" value="1"/>
</dbReference>
<dbReference type="InterPro" id="IPR010065">
    <property type="entry name" value="AA_ABC_transptr_permease_3TM"/>
</dbReference>
<comment type="subcellular location">
    <subcellularLocation>
        <location evidence="1 7">Cell membrane</location>
        <topology evidence="1 7">Multi-pass membrane protein</topology>
    </subcellularLocation>
</comment>
<sequence>MHGAELLLQTSVWLRLLQGLWVTAWIALVSVGLSVPVGLIVGWLMTSRVRVVRWIMRLYLEFIRIMPQLALLFIAFYGFSRAWGLNLDATAACVVVFVLWGGAELGDLVRGALTSIPRSQYESAQMLGLNPWQTFTHVILPQALRRMLPASVNLATRIVKTTSLAVLLGVVEVIKVGQQIIDANRFQYPDGALWIYGVIFFMYFIVCWPLSIVARRLEQRWNHDD</sequence>
<proteinExistence type="inferred from homology"/>
<gene>
    <name evidence="9" type="ORF">GCM10007377_09890</name>
</gene>
<dbReference type="GO" id="GO:0006865">
    <property type="term" value="P:amino acid transport"/>
    <property type="evidence" value="ECO:0007669"/>
    <property type="project" value="TreeGrafter"/>
</dbReference>
<accession>A0A8J3AK20</accession>
<reference evidence="9" key="1">
    <citation type="journal article" date="2014" name="Int. J. Syst. Evol. Microbiol.">
        <title>Complete genome sequence of Corynebacterium casei LMG S-19264T (=DSM 44701T), isolated from a smear-ripened cheese.</title>
        <authorList>
            <consortium name="US DOE Joint Genome Institute (JGI-PGF)"/>
            <person name="Walter F."/>
            <person name="Albersmeier A."/>
            <person name="Kalinowski J."/>
            <person name="Ruckert C."/>
        </authorList>
    </citation>
    <scope>NUCLEOTIDE SEQUENCE</scope>
    <source>
        <strain evidence="9">CCM 8606</strain>
    </source>
</reference>
<dbReference type="InterPro" id="IPR035906">
    <property type="entry name" value="MetI-like_sf"/>
</dbReference>
<comment type="caution">
    <text evidence="9">The sequence shown here is derived from an EMBL/GenBank/DDBJ whole genome shotgun (WGS) entry which is preliminary data.</text>
</comment>
<evidence type="ECO:0000256" key="4">
    <source>
        <dbReference type="ARBA" id="ARBA00022692"/>
    </source>
</evidence>
<keyword evidence="6 7" id="KW-0472">Membrane</keyword>
<evidence type="ECO:0000256" key="5">
    <source>
        <dbReference type="ARBA" id="ARBA00022989"/>
    </source>
</evidence>
<evidence type="ECO:0000259" key="8">
    <source>
        <dbReference type="PROSITE" id="PS50928"/>
    </source>
</evidence>
<evidence type="ECO:0000313" key="10">
    <source>
        <dbReference type="Proteomes" id="UP000619536"/>
    </source>
</evidence>
<dbReference type="CDD" id="cd06261">
    <property type="entry name" value="TM_PBP2"/>
    <property type="match status" value="1"/>
</dbReference>
<dbReference type="InterPro" id="IPR000515">
    <property type="entry name" value="MetI-like"/>
</dbReference>
<feature type="transmembrane region" description="Helical" evidence="7">
    <location>
        <begin position="194"/>
        <end position="214"/>
    </location>
</feature>
<dbReference type="SUPFAM" id="SSF161098">
    <property type="entry name" value="MetI-like"/>
    <property type="match status" value="1"/>
</dbReference>
<dbReference type="GO" id="GO:0022857">
    <property type="term" value="F:transmembrane transporter activity"/>
    <property type="evidence" value="ECO:0007669"/>
    <property type="project" value="InterPro"/>
</dbReference>
<dbReference type="GO" id="GO:0043190">
    <property type="term" value="C:ATP-binding cassette (ABC) transporter complex"/>
    <property type="evidence" value="ECO:0007669"/>
    <property type="project" value="InterPro"/>
</dbReference>
<reference evidence="9" key="2">
    <citation type="submission" date="2020-09" db="EMBL/GenBank/DDBJ databases">
        <authorList>
            <person name="Sun Q."/>
            <person name="Sedlacek I."/>
        </authorList>
    </citation>
    <scope>NUCLEOTIDE SEQUENCE</scope>
    <source>
        <strain evidence="9">CCM 8606</strain>
    </source>
</reference>
<comment type="similarity">
    <text evidence="7">Belongs to the binding-protein-dependent transport system permease family.</text>
</comment>
<feature type="transmembrane region" description="Helical" evidence="7">
    <location>
        <begin position="58"/>
        <end position="79"/>
    </location>
</feature>
<organism evidence="9 10">
    <name type="scientific">Galliscardovia ingluviei</name>
    <dbReference type="NCBI Taxonomy" id="1769422"/>
    <lineage>
        <taxon>Bacteria</taxon>
        <taxon>Bacillati</taxon>
        <taxon>Actinomycetota</taxon>
        <taxon>Actinomycetes</taxon>
        <taxon>Bifidobacteriales</taxon>
        <taxon>Bifidobacteriaceae</taxon>
        <taxon>Galliscardovia</taxon>
    </lineage>
</organism>
<dbReference type="InterPro" id="IPR043429">
    <property type="entry name" value="ArtM/GltK/GlnP/TcyL/YhdX-like"/>
</dbReference>
<keyword evidence="5 7" id="KW-1133">Transmembrane helix</keyword>
<feature type="transmembrane region" description="Helical" evidence="7">
    <location>
        <begin position="20"/>
        <end position="46"/>
    </location>
</feature>